<sequence>MQEQEILDFWFEELTPQQWFKKDSGLDATITRRFSEVHRAASQCELYRWRHTPEGRLAEIIVLDQFSRNIFRDQPGAFAQDALALALAQEAVAQCADNQLNTAQRAFLYMPYMHSESLPIHDVAMELYDQPGLEFNLEFEVKHRDIIVEFGRYPHRNAILGRQSTEAEIAFLKQPGSSF</sequence>
<evidence type="ECO:0000313" key="1">
    <source>
        <dbReference type="EMBL" id="RUO34302.1"/>
    </source>
</evidence>
<dbReference type="EMBL" id="PIPM01000004">
    <property type="protein sequence ID" value="RUO34302.1"/>
    <property type="molecule type" value="Genomic_DNA"/>
</dbReference>
<dbReference type="Pfam" id="PF06041">
    <property type="entry name" value="DUF924"/>
    <property type="match status" value="1"/>
</dbReference>
<evidence type="ECO:0000313" key="2">
    <source>
        <dbReference type="Proteomes" id="UP000288405"/>
    </source>
</evidence>
<accession>A0A432WKE5</accession>
<dbReference type="InterPro" id="IPR010323">
    <property type="entry name" value="DUF924"/>
</dbReference>
<dbReference type="AlphaFoldDB" id="A0A432WKE5"/>
<gene>
    <name evidence="1" type="ORF">CWE11_05855</name>
</gene>
<dbReference type="Proteomes" id="UP000288405">
    <property type="component" value="Unassembled WGS sequence"/>
</dbReference>
<protein>
    <submittedName>
        <fullName evidence="1">DUF924 domain-containing protein</fullName>
    </submittedName>
</protein>
<comment type="caution">
    <text evidence="1">The sequence shown here is derived from an EMBL/GenBank/DDBJ whole genome shotgun (WGS) entry which is preliminary data.</text>
</comment>
<organism evidence="1 2">
    <name type="scientific">Aliidiomarina sanyensis</name>
    <dbReference type="NCBI Taxonomy" id="1249555"/>
    <lineage>
        <taxon>Bacteria</taxon>
        <taxon>Pseudomonadati</taxon>
        <taxon>Pseudomonadota</taxon>
        <taxon>Gammaproteobacteria</taxon>
        <taxon>Alteromonadales</taxon>
        <taxon>Idiomarinaceae</taxon>
        <taxon>Aliidiomarina</taxon>
    </lineage>
</organism>
<dbReference type="SUPFAM" id="SSF48452">
    <property type="entry name" value="TPR-like"/>
    <property type="match status" value="1"/>
</dbReference>
<name>A0A432WKE5_9GAMM</name>
<dbReference type="Gene3D" id="1.20.58.320">
    <property type="entry name" value="TPR-like"/>
    <property type="match status" value="1"/>
</dbReference>
<dbReference type="OrthoDB" id="7593450at2"/>
<proteinExistence type="predicted"/>
<dbReference type="Gene3D" id="1.25.40.10">
    <property type="entry name" value="Tetratricopeptide repeat domain"/>
    <property type="match status" value="1"/>
</dbReference>
<reference evidence="1 2" key="1">
    <citation type="journal article" date="2011" name="Front. Microbiol.">
        <title>Genomic signatures of strain selection and enhancement in Bacillus atrophaeus var. globigii, a historical biowarfare simulant.</title>
        <authorList>
            <person name="Gibbons H.S."/>
            <person name="Broomall S.M."/>
            <person name="McNew L.A."/>
            <person name="Daligault H."/>
            <person name="Chapman C."/>
            <person name="Bruce D."/>
            <person name="Karavis M."/>
            <person name="Krepps M."/>
            <person name="McGregor P.A."/>
            <person name="Hong C."/>
            <person name="Park K.H."/>
            <person name="Akmal A."/>
            <person name="Feldman A."/>
            <person name="Lin J.S."/>
            <person name="Chang W.E."/>
            <person name="Higgs B.W."/>
            <person name="Demirev P."/>
            <person name="Lindquist J."/>
            <person name="Liem A."/>
            <person name="Fochler E."/>
            <person name="Read T.D."/>
            <person name="Tapia R."/>
            <person name="Johnson S."/>
            <person name="Bishop-Lilly K.A."/>
            <person name="Detter C."/>
            <person name="Han C."/>
            <person name="Sozhamannan S."/>
            <person name="Rosenzweig C.N."/>
            <person name="Skowronski E.W."/>
        </authorList>
    </citation>
    <scope>NUCLEOTIDE SEQUENCE [LARGE SCALE GENOMIC DNA]</scope>
    <source>
        <strain evidence="1 2">GYP-17</strain>
    </source>
</reference>
<dbReference type="InterPro" id="IPR011990">
    <property type="entry name" value="TPR-like_helical_dom_sf"/>
</dbReference>
<keyword evidence="2" id="KW-1185">Reference proteome</keyword>